<name>A0A841GRX1_9GAMM</name>
<dbReference type="GO" id="GO:1904812">
    <property type="term" value="P:rRNA acetylation involved in maturation of SSU-rRNA"/>
    <property type="evidence" value="ECO:0007669"/>
    <property type="project" value="TreeGrafter"/>
</dbReference>
<feature type="binding site" evidence="9">
    <location>
        <position position="516"/>
    </location>
    <ligand>
        <name>acetyl-CoA</name>
        <dbReference type="ChEBI" id="CHEBI:57288"/>
    </ligand>
</feature>
<evidence type="ECO:0000313" key="14">
    <source>
        <dbReference type="Proteomes" id="UP000585721"/>
    </source>
</evidence>
<feature type="binding site" evidence="9">
    <location>
        <begin position="477"/>
        <end position="479"/>
    </location>
    <ligand>
        <name>acetyl-CoA</name>
        <dbReference type="ChEBI" id="CHEBI:57288"/>
    </ligand>
</feature>
<dbReference type="Proteomes" id="UP000585721">
    <property type="component" value="Unassembled WGS sequence"/>
</dbReference>
<dbReference type="Gene3D" id="1.20.120.890">
    <property type="entry name" value="tRNA(Met) cytidine acetyltransferase, tail domain"/>
    <property type="match status" value="1"/>
</dbReference>
<dbReference type="Pfam" id="PF08351">
    <property type="entry name" value="TmcA_N"/>
    <property type="match status" value="1"/>
</dbReference>
<proteinExistence type="inferred from homology"/>
<feature type="domain" description="N-acetyltransferase" evidence="12">
    <location>
        <begin position="385"/>
        <end position="502"/>
    </location>
</feature>
<dbReference type="GO" id="GO:1990883">
    <property type="term" value="F:18S rRNA cytidine N-acetyltransferase activity"/>
    <property type="evidence" value="ECO:0007669"/>
    <property type="project" value="TreeGrafter"/>
</dbReference>
<feature type="binding site" evidence="9">
    <location>
        <position position="182"/>
    </location>
    <ligand>
        <name>ATP</name>
        <dbReference type="ChEBI" id="CHEBI:30616"/>
    </ligand>
</feature>
<keyword evidence="2 9" id="KW-0820">tRNA-binding</keyword>
<evidence type="ECO:0000256" key="5">
    <source>
        <dbReference type="ARBA" id="ARBA00022741"/>
    </source>
</evidence>
<evidence type="ECO:0000256" key="4">
    <source>
        <dbReference type="ARBA" id="ARBA00022694"/>
    </source>
</evidence>
<comment type="caution">
    <text evidence="9">Lacks conserved residue(s) required for the propagation of feature annotation.</text>
</comment>
<keyword evidence="8 9" id="KW-0012">Acyltransferase</keyword>
<keyword evidence="14" id="KW-1185">Reference proteome</keyword>
<evidence type="ECO:0000256" key="6">
    <source>
        <dbReference type="ARBA" id="ARBA00022840"/>
    </source>
</evidence>
<dbReference type="GO" id="GO:0002101">
    <property type="term" value="P:tRNA wobble cytosine modification"/>
    <property type="evidence" value="ECO:0007669"/>
    <property type="project" value="UniProtKB-UniRule"/>
</dbReference>
<keyword evidence="3 9" id="KW-0808">Transferase</keyword>
<gene>
    <name evidence="9" type="primary">tmcA</name>
    <name evidence="13" type="ORF">HNR75_002401</name>
</gene>
<dbReference type="InterPro" id="IPR016181">
    <property type="entry name" value="Acyl_CoA_acyltransferase"/>
</dbReference>
<comment type="caution">
    <text evidence="13">The sequence shown here is derived from an EMBL/GenBank/DDBJ whole genome shotgun (WGS) entry which is preliminary data.</text>
</comment>
<evidence type="ECO:0000259" key="10">
    <source>
        <dbReference type="Pfam" id="PF05127"/>
    </source>
</evidence>
<dbReference type="Gene3D" id="3.40.50.11040">
    <property type="match status" value="1"/>
</dbReference>
<dbReference type="GO" id="GO:0005524">
    <property type="term" value="F:ATP binding"/>
    <property type="evidence" value="ECO:0007669"/>
    <property type="project" value="UniProtKB-UniRule"/>
</dbReference>
<reference evidence="13 14" key="1">
    <citation type="submission" date="2020-08" db="EMBL/GenBank/DDBJ databases">
        <title>Genomic Encyclopedia of Type Strains, Phase IV (KMG-IV): sequencing the most valuable type-strain genomes for metagenomic binning, comparative biology and taxonomic classification.</title>
        <authorList>
            <person name="Goeker M."/>
        </authorList>
    </citation>
    <scope>NUCLEOTIDE SEQUENCE [LARGE SCALE GENOMIC DNA]</scope>
    <source>
        <strain evidence="13 14">DSM 22975</strain>
    </source>
</reference>
<dbReference type="AlphaFoldDB" id="A0A841GRX1"/>
<evidence type="ECO:0000259" key="12">
    <source>
        <dbReference type="Pfam" id="PF13718"/>
    </source>
</evidence>
<comment type="function">
    <text evidence="9">Catalyzes the formation of N(4)-acetylcytidine (ac(4)C) at the wobble position of tRNA(Met), by using acetyl-CoA as an acetyl donor and ATP (or GTP).</text>
</comment>
<dbReference type="PANTHER" id="PTHR10925">
    <property type="entry name" value="N-ACETYLTRANSFERASE 10"/>
    <property type="match status" value="1"/>
</dbReference>
<feature type="binding site" evidence="9">
    <location>
        <position position="523"/>
    </location>
    <ligand>
        <name>acetyl-CoA</name>
        <dbReference type="ChEBI" id="CHEBI:57288"/>
    </ligand>
</feature>
<dbReference type="EMBL" id="JACHGR010000008">
    <property type="protein sequence ID" value="MBB6056463.1"/>
    <property type="molecule type" value="Genomic_DNA"/>
</dbReference>
<dbReference type="SUPFAM" id="SSF52540">
    <property type="entry name" value="P-loop containing nucleoside triphosphate hydrolases"/>
    <property type="match status" value="1"/>
</dbReference>
<dbReference type="InterPro" id="IPR013562">
    <property type="entry name" value="TmcA/NAT10_N"/>
</dbReference>
<comment type="subcellular location">
    <subcellularLocation>
        <location evidence="9">Cytoplasm</location>
    </subcellularLocation>
</comment>
<dbReference type="GO" id="GO:0051392">
    <property type="term" value="F:tRNA cytidine N4-acetyltransferase activity"/>
    <property type="evidence" value="ECO:0007669"/>
    <property type="project" value="UniProtKB-UniRule"/>
</dbReference>
<sequence length="698" mass="78368">MAHLLAEHGARLLRRGERRLLLLTGSEAACQQNAAALWIRDGLWLGAGPEMVTPQAMQQTMPWLGQEYPLVVLNAFSGLSPDLLGAVGGTVRAGGLLVLLMPPLADWTQFPDPDYRRYVSQPEEMNRCYPHFLQRLQRLLLQDEAVWHWALPGAMPAFPLPDLPQTDWQMLPDASGCLGAEQHRICEAVQDCALAPRRYPLVIMADRGRGKSAALGLAARRLLAQGKRIIVTAPSQQSVRTLMQFAGQHEHLCFFSPEALLEQPVAGDLLLIDEAAAIPAALLRRLQQHYQRVVYATTIHGYEGSGHGFELRMCRWLARQWPSWQQYTLKKPLRWAEQDPLETLLARILLLDADACAPPARVPGGYLQAITSAQLLQDEALLRQIFGLLVLAHYQTSPTDLRLLLDCPDIEIWLWRDEAAIYGVALLMREGPIAAALAEQIWAGRRRPRGQLLPQTLLAHCGYREAAAYRYLRVMRIAVHPLCQQQGLGSQFIAALTEHYRAHADFLGCSFAATPELLQFWCRQGWQAVRLGLSKDVATGCHAAVLLTALRPELQAQLREWQQLFLQQLPVWLAHSLQDLPADMILSLLQPQPILPLTEQEKNDLLAFTDHHRSPDHCWPAISRALQVYAGTLKHMPAEQAALLIQRFWQGKSWSWLATHHRLTGQKAVVQQLRMAVKKLLFPAGSYGSPDLTERAEK</sequence>
<dbReference type="PANTHER" id="PTHR10925:SF5">
    <property type="entry name" value="RNA CYTIDINE ACETYLTRANSFERASE"/>
    <property type="match status" value="1"/>
</dbReference>
<protein>
    <recommendedName>
        <fullName evidence="9">tRNA(Met) cytidine acetyltransferase TmcA</fullName>
        <ecNumber evidence="9">2.3.1.193</ecNumber>
    </recommendedName>
</protein>
<dbReference type="CDD" id="cd04301">
    <property type="entry name" value="NAT_SF"/>
    <property type="match status" value="1"/>
</dbReference>
<dbReference type="RefSeq" id="WP_188027195.1">
    <property type="nucleotide sequence ID" value="NZ_JACHGR010000008.1"/>
</dbReference>
<evidence type="ECO:0000256" key="1">
    <source>
        <dbReference type="ARBA" id="ARBA00022490"/>
    </source>
</evidence>
<keyword evidence="5 9" id="KW-0547">Nucleotide-binding</keyword>
<organism evidence="13 14">
    <name type="scientific">Tolumonas osonensis</name>
    <dbReference type="NCBI Taxonomy" id="675874"/>
    <lineage>
        <taxon>Bacteria</taxon>
        <taxon>Pseudomonadati</taxon>
        <taxon>Pseudomonadota</taxon>
        <taxon>Gammaproteobacteria</taxon>
        <taxon>Aeromonadales</taxon>
        <taxon>Aeromonadaceae</taxon>
        <taxon>Tolumonas</taxon>
    </lineage>
</organism>
<dbReference type="InterPro" id="IPR024914">
    <property type="entry name" value="tRNA_acetyltr_TmcA"/>
</dbReference>
<dbReference type="InterPro" id="IPR007807">
    <property type="entry name" value="TcmA/NAT10_helicase"/>
</dbReference>
<feature type="domain" description="TmcA/NAT10 N-terminal" evidence="11">
    <location>
        <begin position="5"/>
        <end position="149"/>
    </location>
</feature>
<evidence type="ECO:0000256" key="3">
    <source>
        <dbReference type="ARBA" id="ARBA00022679"/>
    </source>
</evidence>
<dbReference type="Gene3D" id="3.40.50.300">
    <property type="entry name" value="P-loop containing nucleotide triphosphate hydrolases"/>
    <property type="match status" value="1"/>
</dbReference>
<evidence type="ECO:0000256" key="7">
    <source>
        <dbReference type="ARBA" id="ARBA00022884"/>
    </source>
</evidence>
<accession>A0A841GRX1</accession>
<dbReference type="InterPro" id="IPR000182">
    <property type="entry name" value="GNAT_dom"/>
</dbReference>
<dbReference type="HAMAP" id="MF_01886">
    <property type="entry name" value="tRNA_acetyltr_TmcA"/>
    <property type="match status" value="1"/>
</dbReference>
<keyword evidence="1 9" id="KW-0963">Cytoplasm</keyword>
<evidence type="ECO:0000259" key="11">
    <source>
        <dbReference type="Pfam" id="PF08351"/>
    </source>
</evidence>
<keyword evidence="6 9" id="KW-0067">ATP-binding</keyword>
<dbReference type="EC" id="2.3.1.193" evidence="9"/>
<dbReference type="SUPFAM" id="SSF55729">
    <property type="entry name" value="Acyl-CoA N-acyltransferases (Nat)"/>
    <property type="match status" value="1"/>
</dbReference>
<dbReference type="Gene3D" id="3.40.630.30">
    <property type="match status" value="1"/>
</dbReference>
<dbReference type="InterPro" id="IPR038321">
    <property type="entry name" value="TmcA_C_sf"/>
</dbReference>
<dbReference type="InterPro" id="IPR027417">
    <property type="entry name" value="P-loop_NTPase"/>
</dbReference>
<evidence type="ECO:0000256" key="8">
    <source>
        <dbReference type="ARBA" id="ARBA00023315"/>
    </source>
</evidence>
<feature type="domain" description="TcmA/NAT10 helicase" evidence="10">
    <location>
        <begin position="202"/>
        <end position="352"/>
    </location>
</feature>
<dbReference type="InterPro" id="IPR032672">
    <property type="entry name" value="TmcA/NAT10/Kre33"/>
</dbReference>
<dbReference type="Pfam" id="PF05127">
    <property type="entry name" value="NAT10_TcmA_helicase"/>
    <property type="match status" value="1"/>
</dbReference>
<dbReference type="GO" id="GO:0005737">
    <property type="term" value="C:cytoplasm"/>
    <property type="evidence" value="ECO:0007669"/>
    <property type="project" value="UniProtKB-SubCell"/>
</dbReference>
<comment type="catalytic activity">
    <reaction evidence="9">
        <text>cytidine(34) in elongator tRNA(Met) + acetyl-CoA + ATP + H2O = N(4)-acetylcytidine(34) in elongator tRNA(Met) + ADP + phosphate + CoA + H(+)</text>
        <dbReference type="Rhea" id="RHEA:43788"/>
        <dbReference type="Rhea" id="RHEA-COMP:10693"/>
        <dbReference type="Rhea" id="RHEA-COMP:10694"/>
        <dbReference type="ChEBI" id="CHEBI:15377"/>
        <dbReference type="ChEBI" id="CHEBI:15378"/>
        <dbReference type="ChEBI" id="CHEBI:30616"/>
        <dbReference type="ChEBI" id="CHEBI:43474"/>
        <dbReference type="ChEBI" id="CHEBI:57287"/>
        <dbReference type="ChEBI" id="CHEBI:57288"/>
        <dbReference type="ChEBI" id="CHEBI:74900"/>
        <dbReference type="ChEBI" id="CHEBI:82748"/>
        <dbReference type="ChEBI" id="CHEBI:456216"/>
        <dbReference type="EC" id="2.3.1.193"/>
    </reaction>
</comment>
<keyword evidence="4 9" id="KW-0819">tRNA processing</keyword>
<dbReference type="Pfam" id="PF13718">
    <property type="entry name" value="GNAT_acetyltr_2"/>
    <property type="match status" value="1"/>
</dbReference>
<evidence type="ECO:0000256" key="9">
    <source>
        <dbReference type="HAMAP-Rule" id="MF_01886"/>
    </source>
</evidence>
<keyword evidence="7 9" id="KW-0694">RNA-binding</keyword>
<comment type="similarity">
    <text evidence="9">Belongs to the TmcA family.</text>
</comment>
<evidence type="ECO:0000313" key="13">
    <source>
        <dbReference type="EMBL" id="MBB6056463.1"/>
    </source>
</evidence>
<dbReference type="GO" id="GO:0000049">
    <property type="term" value="F:tRNA binding"/>
    <property type="evidence" value="ECO:0007669"/>
    <property type="project" value="UniProtKB-UniRule"/>
</dbReference>
<dbReference type="GO" id="GO:0051391">
    <property type="term" value="P:tRNA acetylation"/>
    <property type="evidence" value="ECO:0007669"/>
    <property type="project" value="UniProtKB-UniRule"/>
</dbReference>
<feature type="binding site" evidence="9">
    <location>
        <position position="334"/>
    </location>
    <ligand>
        <name>ATP</name>
        <dbReference type="ChEBI" id="CHEBI:30616"/>
    </ligand>
</feature>
<evidence type="ECO:0000256" key="2">
    <source>
        <dbReference type="ARBA" id="ARBA00022555"/>
    </source>
</evidence>